<dbReference type="PANTHER" id="PTHR47514:SF1">
    <property type="entry name" value="TRANSKETOLASE N-TERMINAL SECTION-RELATED"/>
    <property type="match status" value="1"/>
</dbReference>
<reference evidence="5 6" key="1">
    <citation type="submission" date="2020-08" db="EMBL/GenBank/DDBJ databases">
        <title>Genomic Encyclopedia of Type Strains, Phase IV (KMG-IV): sequencing the most valuable type-strain genomes for metagenomic binning, comparative biology and taxonomic classification.</title>
        <authorList>
            <person name="Goeker M."/>
        </authorList>
    </citation>
    <scope>NUCLEOTIDE SEQUENCE [LARGE SCALE GENOMIC DNA]</scope>
    <source>
        <strain evidence="5 6">DSM 2461</strain>
    </source>
</reference>
<accession>A0A841RF03</accession>
<evidence type="ECO:0000256" key="3">
    <source>
        <dbReference type="ARBA" id="ARBA00023052"/>
    </source>
</evidence>
<dbReference type="PANTHER" id="PTHR47514">
    <property type="entry name" value="TRANSKETOLASE N-TERMINAL SECTION-RELATED"/>
    <property type="match status" value="1"/>
</dbReference>
<evidence type="ECO:0000256" key="1">
    <source>
        <dbReference type="ARBA" id="ARBA00001964"/>
    </source>
</evidence>
<dbReference type="SUPFAM" id="SSF52518">
    <property type="entry name" value="Thiamin diphosphate-binding fold (THDP-binding)"/>
    <property type="match status" value="1"/>
</dbReference>
<comment type="caution">
    <text evidence="5">The sequence shown here is derived from an EMBL/GenBank/DDBJ whole genome shotgun (WGS) entry which is preliminary data.</text>
</comment>
<dbReference type="Gene3D" id="3.40.50.970">
    <property type="match status" value="1"/>
</dbReference>
<protein>
    <submittedName>
        <fullName evidence="5">Transketolase</fullName>
        <ecNumber evidence="5">2.2.1.1</ecNumber>
    </submittedName>
</protein>
<keyword evidence="3" id="KW-0786">Thiamine pyrophosphate</keyword>
<dbReference type="EMBL" id="JACHGJ010000006">
    <property type="protein sequence ID" value="MBB6481409.1"/>
    <property type="molecule type" value="Genomic_DNA"/>
</dbReference>
<dbReference type="GO" id="GO:0004802">
    <property type="term" value="F:transketolase activity"/>
    <property type="evidence" value="ECO:0007669"/>
    <property type="project" value="UniProtKB-EC"/>
</dbReference>
<organism evidence="5 6">
    <name type="scientific">Spirochaeta isovalerica</name>
    <dbReference type="NCBI Taxonomy" id="150"/>
    <lineage>
        <taxon>Bacteria</taxon>
        <taxon>Pseudomonadati</taxon>
        <taxon>Spirochaetota</taxon>
        <taxon>Spirochaetia</taxon>
        <taxon>Spirochaetales</taxon>
        <taxon>Spirochaetaceae</taxon>
        <taxon>Spirochaeta</taxon>
    </lineage>
</organism>
<keyword evidence="5" id="KW-0808">Transferase</keyword>
<keyword evidence="6" id="KW-1185">Reference proteome</keyword>
<dbReference type="InterPro" id="IPR005474">
    <property type="entry name" value="Transketolase_N"/>
</dbReference>
<evidence type="ECO:0000256" key="2">
    <source>
        <dbReference type="ARBA" id="ARBA00007131"/>
    </source>
</evidence>
<dbReference type="EC" id="2.2.1.1" evidence="5"/>
<comment type="similarity">
    <text evidence="2">Belongs to the transketolase family.</text>
</comment>
<gene>
    <name evidence="5" type="ORF">HNR50_003089</name>
</gene>
<sequence length="285" mass="31487">MGLSEKEFLELDEKAKEMRHLILDTVQWAGGAHVGGSLSAADILTLLYYKYLNIDPGKPDWEDRDRFVLSKGHIGVGLAPFLADKGYIDRELLKTYNHTGSSLGMHLDKNKVPGLDASTGSLGHGLPISLGMALAAKQRGKSYKTWCLLGDGECNEGSVWEAAMAASHHKADNLIAMVDRNRCMMDGSTEDVMALEPFADKWRAFGFNVLEVDGHDLKALAEAMETALEAGDKPTVIICQTVKGCGVESISGDYRYHYASFDPEKTRLFKEEISSYHAKRREEKK</sequence>
<dbReference type="CDD" id="cd02012">
    <property type="entry name" value="TPP_TK"/>
    <property type="match status" value="1"/>
</dbReference>
<dbReference type="Pfam" id="PF00456">
    <property type="entry name" value="Transketolase_N"/>
    <property type="match status" value="1"/>
</dbReference>
<dbReference type="InterPro" id="IPR029061">
    <property type="entry name" value="THDP-binding"/>
</dbReference>
<dbReference type="AlphaFoldDB" id="A0A841RF03"/>
<proteinExistence type="inferred from homology"/>
<evidence type="ECO:0000313" key="6">
    <source>
        <dbReference type="Proteomes" id="UP000587760"/>
    </source>
</evidence>
<dbReference type="Proteomes" id="UP000587760">
    <property type="component" value="Unassembled WGS sequence"/>
</dbReference>
<dbReference type="RefSeq" id="WP_184747658.1">
    <property type="nucleotide sequence ID" value="NZ_JACHGJ010000006.1"/>
</dbReference>
<name>A0A841RF03_9SPIO</name>
<feature type="domain" description="Transketolase N-terminal" evidence="4">
    <location>
        <begin position="14"/>
        <end position="272"/>
    </location>
</feature>
<evidence type="ECO:0000259" key="4">
    <source>
        <dbReference type="Pfam" id="PF00456"/>
    </source>
</evidence>
<comment type="cofactor">
    <cofactor evidence="1">
        <name>thiamine diphosphate</name>
        <dbReference type="ChEBI" id="CHEBI:58937"/>
    </cofactor>
</comment>
<evidence type="ECO:0000313" key="5">
    <source>
        <dbReference type="EMBL" id="MBB6481409.1"/>
    </source>
</evidence>